<organism evidence="2 3">
    <name type="scientific">Oikopleura dioica</name>
    <name type="common">Tunicate</name>
    <dbReference type="NCBI Taxonomy" id="34765"/>
    <lineage>
        <taxon>Eukaryota</taxon>
        <taxon>Metazoa</taxon>
        <taxon>Chordata</taxon>
        <taxon>Tunicata</taxon>
        <taxon>Appendicularia</taxon>
        <taxon>Copelata</taxon>
        <taxon>Oikopleuridae</taxon>
        <taxon>Oikopleura</taxon>
    </lineage>
</organism>
<gene>
    <name evidence="2" type="ORF">OKIOD_LOCUS13091</name>
</gene>
<reference evidence="2 3" key="1">
    <citation type="submission" date="2021-04" db="EMBL/GenBank/DDBJ databases">
        <authorList>
            <person name="Bliznina A."/>
        </authorList>
    </citation>
    <scope>NUCLEOTIDE SEQUENCE [LARGE SCALE GENOMIC DNA]</scope>
</reference>
<keyword evidence="1" id="KW-0472">Membrane</keyword>
<keyword evidence="3" id="KW-1185">Reference proteome</keyword>
<feature type="transmembrane region" description="Helical" evidence="1">
    <location>
        <begin position="6"/>
        <end position="28"/>
    </location>
</feature>
<dbReference type="Proteomes" id="UP001158576">
    <property type="component" value="Chromosome 2"/>
</dbReference>
<keyword evidence="1" id="KW-0812">Transmembrane</keyword>
<evidence type="ECO:0000256" key="1">
    <source>
        <dbReference type="SAM" id="Phobius"/>
    </source>
</evidence>
<protein>
    <submittedName>
        <fullName evidence="2">Oidioi.mRNA.OKI2018_I69.chr2.g4326.t1.cds</fullName>
    </submittedName>
</protein>
<keyword evidence="1" id="KW-1133">Transmembrane helix</keyword>
<evidence type="ECO:0000313" key="3">
    <source>
        <dbReference type="Proteomes" id="UP001158576"/>
    </source>
</evidence>
<name>A0ABN7T2J1_OIKDI</name>
<accession>A0ABN7T2J1</accession>
<evidence type="ECO:0000313" key="2">
    <source>
        <dbReference type="EMBL" id="CAG5109844.1"/>
    </source>
</evidence>
<dbReference type="EMBL" id="OU015567">
    <property type="protein sequence ID" value="CAG5109844.1"/>
    <property type="molecule type" value="Genomic_DNA"/>
</dbReference>
<proteinExistence type="predicted"/>
<sequence>MKKRDFWITVATIIIFLAAGLTIVDQFFPFSSLFENKEFMDHVTENHPLSKRALTQIELTDYCASNNLSIPYVREKDDFEMLIFAWRPCTFHMINRIEALGQSNYRIFFPNGEPIKHDFFEKVSVSTNFDPVQDTDDVYKSHRLEVLHFEKEDESNLFKLSREFTFSDAYAYISYARICKANGKKIVRTLGKDDKIKEYSKYYAVNHQNSTFIFYIYRLMDANETQTCSSDFIFSPKNPEDLQILKKIFNHIDFQALGVYERYRHTLIFDIEKVNQTHFHSRRQNKTLDYSFFENTGLMDRLNVKFEDKEDYDSVLFGKEVDTPTDYYLHLGQSSRKLREFCFPPLDEPARFPWIYEGLNEMEKKEAKDKVNDRPTIEADRE</sequence>